<sequence length="450" mass="51816">MEIFITILCITLIQIPGIILRYIPFANQVTRKQKKQLIYSYMICFVFQNILFFVIIINTVINSLIYKSLLSFGAFTYLFINCMIIRGMFFQHAFIFGMQSNYILVLHSFAAIILSQYAPTIAPHQQILMQTFIYTVLLTITAYPLWRFLKHSFIFNISQENTYHWKMVWLIPVLLCLSNVIGTMNENWISTWQKLASRLTTGATTVVAWKYVNVDFNELKEKLSLQSANKLLHAQLKGIKHQAETIRENNEKISILRHDMRHHIQILSSLIDNGELSSASLLLSQLNVDLESTKPIIFCKNPIINSSLLVHISKAEEENIHITSKIDIPLDLPWNSNDIAILLANVLENAINASHNQKEGRKEIQISTRYYDQKLGIIVKNRFDDKVVFNNSGMPISTKEGHGIGMGSISSIVSKYHGTMICSHEDQWFTISILFSEQFIFKEWDKKSTI</sequence>
<protein>
    <submittedName>
        <fullName evidence="1">Uncharacterized protein</fullName>
    </submittedName>
</protein>
<accession>A0ACB5UHQ2</accession>
<evidence type="ECO:0000313" key="1">
    <source>
        <dbReference type="EMBL" id="GMQ61986.1"/>
    </source>
</evidence>
<organism evidence="1 2">
    <name type="scientific">Vallitalea maricola</name>
    <dbReference type="NCBI Taxonomy" id="3074433"/>
    <lineage>
        <taxon>Bacteria</taxon>
        <taxon>Bacillati</taxon>
        <taxon>Bacillota</taxon>
        <taxon>Clostridia</taxon>
        <taxon>Lachnospirales</taxon>
        <taxon>Vallitaleaceae</taxon>
        <taxon>Vallitalea</taxon>
    </lineage>
</organism>
<proteinExistence type="predicted"/>
<keyword evidence="2" id="KW-1185">Reference proteome</keyword>
<name>A0ACB5UHQ2_9FIRM</name>
<gene>
    <name evidence="1" type="ORF">AN2V17_12160</name>
</gene>
<reference evidence="1" key="1">
    <citation type="submission" date="2023-09" db="EMBL/GenBank/DDBJ databases">
        <title>Vallitalea sediminicola and Vallitalea maricola sp. nov., anaerobic bacteria isolated from marine sediment.</title>
        <authorList>
            <person name="Hirano S."/>
            <person name="Maeda A."/>
            <person name="Terahara T."/>
            <person name="Mori K."/>
            <person name="Hamada M."/>
            <person name="Matsumoto R."/>
            <person name="Kobayashi T."/>
        </authorList>
    </citation>
    <scope>NUCLEOTIDE SEQUENCE</scope>
    <source>
        <strain evidence="1">AN17-2</strain>
    </source>
</reference>
<dbReference type="EMBL" id="BTPU01000018">
    <property type="protein sequence ID" value="GMQ61986.1"/>
    <property type="molecule type" value="Genomic_DNA"/>
</dbReference>
<dbReference type="Proteomes" id="UP001374599">
    <property type="component" value="Unassembled WGS sequence"/>
</dbReference>
<comment type="caution">
    <text evidence="1">The sequence shown here is derived from an EMBL/GenBank/DDBJ whole genome shotgun (WGS) entry which is preliminary data.</text>
</comment>
<evidence type="ECO:0000313" key="2">
    <source>
        <dbReference type="Proteomes" id="UP001374599"/>
    </source>
</evidence>